<proteinExistence type="predicted"/>
<name>A0A9J2PPX7_ASCLU</name>
<evidence type="ECO:0000313" key="1">
    <source>
        <dbReference type="Proteomes" id="UP000036681"/>
    </source>
</evidence>
<protein>
    <submittedName>
        <fullName evidence="2">Glucuronosyltransferase</fullName>
    </submittedName>
</protein>
<sequence>MTFGAKPLFDDIVSSIPTVAKFSNDPLTFINVYARKTSFILTSPYSRTHMTFGAKPLFDNIVSSIPTMAKFSNDPLTFINMMNYHNNELTYMQFLRTNGLLLLAESIPIDNDMLDERDECEPIG</sequence>
<keyword evidence="1" id="KW-1185">Reference proteome</keyword>
<reference evidence="2" key="1">
    <citation type="submission" date="2023-03" db="UniProtKB">
        <authorList>
            <consortium name="WormBaseParasite"/>
        </authorList>
    </citation>
    <scope>IDENTIFICATION</scope>
</reference>
<dbReference type="WBParaSite" id="ALUE_0001152801-mRNA-1">
    <property type="protein sequence ID" value="ALUE_0001152801-mRNA-1"/>
    <property type="gene ID" value="ALUE_0001152801"/>
</dbReference>
<dbReference type="AlphaFoldDB" id="A0A9J2PPX7"/>
<organism evidence="1 2">
    <name type="scientific">Ascaris lumbricoides</name>
    <name type="common">Giant roundworm</name>
    <dbReference type="NCBI Taxonomy" id="6252"/>
    <lineage>
        <taxon>Eukaryota</taxon>
        <taxon>Metazoa</taxon>
        <taxon>Ecdysozoa</taxon>
        <taxon>Nematoda</taxon>
        <taxon>Chromadorea</taxon>
        <taxon>Rhabditida</taxon>
        <taxon>Spirurina</taxon>
        <taxon>Ascaridomorpha</taxon>
        <taxon>Ascaridoidea</taxon>
        <taxon>Ascarididae</taxon>
        <taxon>Ascaris</taxon>
    </lineage>
</organism>
<accession>A0A9J2PPX7</accession>
<evidence type="ECO:0000313" key="2">
    <source>
        <dbReference type="WBParaSite" id="ALUE_0001152801-mRNA-1"/>
    </source>
</evidence>
<dbReference type="Proteomes" id="UP000036681">
    <property type="component" value="Unplaced"/>
</dbReference>